<accession>A0A023R9F4</accession>
<dbReference type="Pfam" id="PF00201">
    <property type="entry name" value="UDPGT"/>
    <property type="match status" value="1"/>
</dbReference>
<dbReference type="AlphaFoldDB" id="A0A023R9F4"/>
<dbReference type="InterPro" id="IPR002213">
    <property type="entry name" value="UDP_glucos_trans"/>
</dbReference>
<evidence type="ECO:0000256" key="2">
    <source>
        <dbReference type="ARBA" id="ARBA00022676"/>
    </source>
</evidence>
<dbReference type="InterPro" id="IPR050271">
    <property type="entry name" value="UDP-glycosyltransferase"/>
</dbReference>
<dbReference type="EMBL" id="KJ584793">
    <property type="protein sequence ID" value="AHX56920.1"/>
    <property type="molecule type" value="mRNA"/>
</dbReference>
<evidence type="ECO:0000256" key="3">
    <source>
        <dbReference type="ARBA" id="ARBA00022679"/>
    </source>
</evidence>
<dbReference type="PROSITE" id="PS00375">
    <property type="entry name" value="UDPGT"/>
    <property type="match status" value="1"/>
</dbReference>
<keyword evidence="2 4" id="KW-0328">Glycosyltransferase</keyword>
<dbReference type="Gene3D" id="3.40.50.2000">
    <property type="entry name" value="Glycogen Phosphorylase B"/>
    <property type="match status" value="2"/>
</dbReference>
<organism evidence="7">
    <name type="scientific">Daphnia pulex</name>
    <name type="common">Water flea</name>
    <dbReference type="NCBI Taxonomy" id="6669"/>
    <lineage>
        <taxon>Eukaryota</taxon>
        <taxon>Metazoa</taxon>
        <taxon>Ecdysozoa</taxon>
        <taxon>Arthropoda</taxon>
        <taxon>Crustacea</taxon>
        <taxon>Branchiopoda</taxon>
        <taxon>Diplostraca</taxon>
        <taxon>Cladocera</taxon>
        <taxon>Anomopoda</taxon>
        <taxon>Daphniidae</taxon>
        <taxon>Daphnia</taxon>
    </lineage>
</organism>
<dbReference type="PANTHER" id="PTHR48043:SF159">
    <property type="entry name" value="EG:EG0003.4 PROTEIN-RELATED"/>
    <property type="match status" value="1"/>
</dbReference>
<name>A0A023R9F4_DAPPU</name>
<feature type="transmembrane region" description="Helical" evidence="5">
    <location>
        <begin position="507"/>
        <end position="530"/>
    </location>
</feature>
<evidence type="ECO:0000256" key="5">
    <source>
        <dbReference type="SAM" id="Phobius"/>
    </source>
</evidence>
<feature type="signal peptide" evidence="6">
    <location>
        <begin position="1"/>
        <end position="22"/>
    </location>
</feature>
<reference evidence="7" key="2">
    <citation type="submission" date="2014-03" db="EMBL/GenBank/DDBJ databases">
        <authorList>
            <person name="Ahn S.-J."/>
            <person name="Dermauw W."/>
            <person name="Wybouw N."/>
            <person name="Heckel D.G."/>
            <person name="Van Leeuwen T."/>
        </authorList>
    </citation>
    <scope>NUCLEOTIDE SEQUENCE</scope>
</reference>
<dbReference type="CDD" id="cd03784">
    <property type="entry name" value="GT1_Gtf-like"/>
    <property type="match status" value="1"/>
</dbReference>
<sequence length="545" mass="62164">MFFPGIAECILLVLTIICSGAAHNILVLTPITTPSHSNVFEPLVAQLADRGHFVTYTGTDYCHQTNPTNRVGNQTTIANSSNLRLLTSPNLVRLNSQHEIDFNDRDSPFRLLFRMPGTLEKYCKAIYEDPVFHWLMNSKERYDLIILDGFSNDCTLLLAEVFDVPFIYLNCFPPTPWLLYAIGSPLAMDHFPNPSGTRDKMDLWQRTFNVVTQVVTGLGGLFIYNWHILPTIDRVASRVLGKHNLTPILDIQSRRLSLLMTNTHFSINFQLPTSPAVVEVGGLHLGGKLKRLPKDLVSFLDGSGDAGFIIVSFGSMLRGDGLPKDFRRLFLSVFARLPQRVVWKWENQSKLGESEELIPSNVKTISWLPQKELLSHRNARLFISHGGLLSKQETIFNGVPAIFLPVWADQPINAQKAEDDGYAIRLCWDELTEEILYNAIQAILTNPRYAKRMQQVSALMQDQIDKPMGRAIYWIEYVIRHQGAPHLRNASRDLMLPQRALLDVMCIFFIFTFSMIYVIYRLCLFCSALYRWKDMMIGLLHKKDD</sequence>
<keyword evidence="3 4" id="KW-0808">Transferase</keyword>
<dbReference type="SUPFAM" id="SSF53756">
    <property type="entry name" value="UDP-Glycosyltransferase/glycogen phosphorylase"/>
    <property type="match status" value="1"/>
</dbReference>
<evidence type="ECO:0000256" key="6">
    <source>
        <dbReference type="SAM" id="SignalP"/>
    </source>
</evidence>
<dbReference type="FunFam" id="3.40.50.2000:FF:000021">
    <property type="entry name" value="UDP-glucuronosyltransferase"/>
    <property type="match status" value="1"/>
</dbReference>
<feature type="chain" id="PRO_5001523580" evidence="6">
    <location>
        <begin position="23"/>
        <end position="545"/>
    </location>
</feature>
<dbReference type="GO" id="GO:0008194">
    <property type="term" value="F:UDP-glycosyltransferase activity"/>
    <property type="evidence" value="ECO:0007669"/>
    <property type="project" value="InterPro"/>
</dbReference>
<keyword evidence="6" id="KW-0732">Signal</keyword>
<protein>
    <submittedName>
        <fullName evidence="7">UDP-glycosyltransferase 208A3</fullName>
    </submittedName>
</protein>
<proteinExistence type="evidence at transcript level"/>
<keyword evidence="5" id="KW-0472">Membrane</keyword>
<keyword evidence="5" id="KW-0812">Transmembrane</keyword>
<evidence type="ECO:0000313" key="7">
    <source>
        <dbReference type="EMBL" id="AHX56920.1"/>
    </source>
</evidence>
<reference evidence="7" key="1">
    <citation type="journal article" date="2014" name="Insect Biochem. Mol. Biol.">
        <title>Bacterial origin of a diverse family of UDP-glycosyltransferase genes in the Tetranychus urticae genome.</title>
        <authorList>
            <person name="Ahn S.J."/>
            <person name="Dermauw W."/>
            <person name="Wybouw N."/>
            <person name="Heckel D.G."/>
            <person name="Van Leeuwen T."/>
        </authorList>
    </citation>
    <scope>NUCLEOTIDE SEQUENCE</scope>
</reference>
<keyword evidence="5" id="KW-1133">Transmembrane helix</keyword>
<dbReference type="InterPro" id="IPR035595">
    <property type="entry name" value="UDP_glycos_trans_CS"/>
</dbReference>
<comment type="similarity">
    <text evidence="1 4">Belongs to the UDP-glycosyltransferase family.</text>
</comment>
<dbReference type="PANTHER" id="PTHR48043">
    <property type="entry name" value="EG:EG0003.4 PROTEIN-RELATED"/>
    <property type="match status" value="1"/>
</dbReference>
<evidence type="ECO:0000256" key="1">
    <source>
        <dbReference type="ARBA" id="ARBA00009995"/>
    </source>
</evidence>
<evidence type="ECO:0000256" key="4">
    <source>
        <dbReference type="RuleBase" id="RU003718"/>
    </source>
</evidence>
<dbReference type="OrthoDB" id="5835829at2759"/>
<gene>
    <name evidence="7" type="primary">UGT208A3</name>
</gene>